<evidence type="ECO:0000313" key="2">
    <source>
        <dbReference type="EMBL" id="VFJ14438.1"/>
    </source>
</evidence>
<keyword evidence="3" id="KW-1185">Reference proteome</keyword>
<dbReference type="OrthoDB" id="8915at2157"/>
<protein>
    <submittedName>
        <fullName evidence="2">Demethylmenaquinone methyltransferase</fullName>
        <ecNumber evidence="2">2.1.1.163</ecNumber>
    </submittedName>
</protein>
<dbReference type="GO" id="GO:0008757">
    <property type="term" value="F:S-adenosylmethionine-dependent methyltransferase activity"/>
    <property type="evidence" value="ECO:0007669"/>
    <property type="project" value="InterPro"/>
</dbReference>
<dbReference type="InterPro" id="IPR029063">
    <property type="entry name" value="SAM-dependent_MTases_sf"/>
</dbReference>
<sequence length="280" mass="31159">MEIQNQSSKTMDIKSSNTQEKTRIANVWTPGDYQSVSTMLLQISSHLVKLLNIQPGESVLDVACGNGNTAITAQRCGANVTGIDITFELLNLAREEERIAQISGIDWREGDTQALPFEDESFDVVLSTFGHMFAIDPDLTTKELIRVTKKGGRIGFATWPPELAIGSIFKVIRKHMPVNSNAPPSPMLWGDPDVVTDRLSGVRELSFERGTTIFPILSSNHYWKFMSTKYGPLIKAIEVLNSISDVREPESLRTDFIKTIDPYIIDNGLRLGYLLTVAIK</sequence>
<dbReference type="PANTHER" id="PTHR43591">
    <property type="entry name" value="METHYLTRANSFERASE"/>
    <property type="match status" value="1"/>
</dbReference>
<dbReference type="GO" id="GO:0032259">
    <property type="term" value="P:methylation"/>
    <property type="evidence" value="ECO:0007669"/>
    <property type="project" value="UniProtKB-KW"/>
</dbReference>
<proteinExistence type="predicted"/>
<evidence type="ECO:0000313" key="3">
    <source>
        <dbReference type="Proteomes" id="UP000294299"/>
    </source>
</evidence>
<dbReference type="InterPro" id="IPR013216">
    <property type="entry name" value="Methyltransf_11"/>
</dbReference>
<dbReference type="SUPFAM" id="SSF53335">
    <property type="entry name" value="S-adenosyl-L-methionine-dependent methyltransferases"/>
    <property type="match status" value="1"/>
</dbReference>
<dbReference type="GeneID" id="39421379"/>
<evidence type="ECO:0000259" key="1">
    <source>
        <dbReference type="Pfam" id="PF08241"/>
    </source>
</evidence>
<dbReference type="Pfam" id="PF08241">
    <property type="entry name" value="Methyltransf_11"/>
    <property type="match status" value="1"/>
</dbReference>
<accession>A0A484IBI2</accession>
<dbReference type="Proteomes" id="UP000294299">
    <property type="component" value="Chromosome NFRAN"/>
</dbReference>
<organism evidence="2 3">
    <name type="scientific">Candidatus Nitrosocosmicus franklandianus</name>
    <dbReference type="NCBI Taxonomy" id="1798806"/>
    <lineage>
        <taxon>Archaea</taxon>
        <taxon>Nitrososphaerota</taxon>
        <taxon>Nitrososphaeria</taxon>
        <taxon>Nitrososphaerales</taxon>
        <taxon>Nitrososphaeraceae</taxon>
        <taxon>Candidatus Nitrosocosmicus</taxon>
    </lineage>
</organism>
<name>A0A484IBI2_9ARCH</name>
<reference evidence="2 3" key="1">
    <citation type="submission" date="2019-02" db="EMBL/GenBank/DDBJ databases">
        <authorList>
            <person name="Lehtovirta-Morley E L."/>
        </authorList>
    </citation>
    <scope>NUCLEOTIDE SEQUENCE [LARGE SCALE GENOMIC DNA]</scope>
    <source>
        <strain evidence="2">NFRAN1</strain>
    </source>
</reference>
<keyword evidence="2" id="KW-0489">Methyltransferase</keyword>
<dbReference type="CDD" id="cd02440">
    <property type="entry name" value="AdoMet_MTases"/>
    <property type="match status" value="1"/>
</dbReference>
<keyword evidence="2" id="KW-0808">Transferase</keyword>
<dbReference type="KEGG" id="nfn:NFRAN_2116"/>
<dbReference type="AlphaFoldDB" id="A0A484IBI2"/>
<dbReference type="Gene3D" id="3.40.50.150">
    <property type="entry name" value="Vaccinia Virus protein VP39"/>
    <property type="match status" value="1"/>
</dbReference>
<dbReference type="EC" id="2.1.1.163" evidence="2"/>
<gene>
    <name evidence="2" type="primary">ubiE</name>
    <name evidence="2" type="ORF">NFRAN_2116</name>
</gene>
<feature type="domain" description="Methyltransferase type 11" evidence="1">
    <location>
        <begin position="60"/>
        <end position="154"/>
    </location>
</feature>
<dbReference type="PANTHER" id="PTHR43591:SF24">
    <property type="entry name" value="2-METHOXY-6-POLYPRENYL-1,4-BENZOQUINOL METHYLASE, MITOCHONDRIAL"/>
    <property type="match status" value="1"/>
</dbReference>
<dbReference type="GO" id="GO:0043770">
    <property type="term" value="F:demethylmenaquinone methyltransferase activity"/>
    <property type="evidence" value="ECO:0007669"/>
    <property type="project" value="UniProtKB-EC"/>
</dbReference>
<dbReference type="RefSeq" id="WP_134484646.1">
    <property type="nucleotide sequence ID" value="NZ_LR216287.1"/>
</dbReference>
<dbReference type="EMBL" id="LR216287">
    <property type="protein sequence ID" value="VFJ14438.1"/>
    <property type="molecule type" value="Genomic_DNA"/>
</dbReference>